<comment type="subcellular location">
    <subcellularLocation>
        <location evidence="1">Cell membrane</location>
        <topology evidence="1">Multi-pass membrane protein</topology>
    </subcellularLocation>
</comment>
<evidence type="ECO:0000256" key="7">
    <source>
        <dbReference type="ARBA" id="ARBA00023136"/>
    </source>
</evidence>
<evidence type="ECO:0000256" key="8">
    <source>
        <dbReference type="SAM" id="Phobius"/>
    </source>
</evidence>
<dbReference type="RefSeq" id="WP_253655233.1">
    <property type="nucleotide sequence ID" value="NZ_BAAAOE010000001.1"/>
</dbReference>
<feature type="transmembrane region" description="Helical" evidence="8">
    <location>
        <begin position="149"/>
        <end position="168"/>
    </location>
</feature>
<dbReference type="Gene3D" id="1.10.3470.10">
    <property type="entry name" value="ABC transporter involved in vitamin B12 uptake, BtuC"/>
    <property type="match status" value="1"/>
</dbReference>
<feature type="transmembrane region" description="Helical" evidence="8">
    <location>
        <begin position="121"/>
        <end position="143"/>
    </location>
</feature>
<feature type="transmembrane region" description="Helical" evidence="8">
    <location>
        <begin position="267"/>
        <end position="300"/>
    </location>
</feature>
<evidence type="ECO:0000256" key="4">
    <source>
        <dbReference type="ARBA" id="ARBA00022475"/>
    </source>
</evidence>
<evidence type="ECO:0000313" key="9">
    <source>
        <dbReference type="EMBL" id="MCP2161642.1"/>
    </source>
</evidence>
<dbReference type="Pfam" id="PF01032">
    <property type="entry name" value="FecCD"/>
    <property type="match status" value="1"/>
</dbReference>
<feature type="transmembrane region" description="Helical" evidence="8">
    <location>
        <begin position="220"/>
        <end position="247"/>
    </location>
</feature>
<keyword evidence="7 8" id="KW-0472">Membrane</keyword>
<dbReference type="Proteomes" id="UP001205740">
    <property type="component" value="Unassembled WGS sequence"/>
</dbReference>
<evidence type="ECO:0000256" key="3">
    <source>
        <dbReference type="ARBA" id="ARBA00022448"/>
    </source>
</evidence>
<keyword evidence="10" id="KW-1185">Reference proteome</keyword>
<dbReference type="PANTHER" id="PTHR30472:SF24">
    <property type="entry name" value="FERRIC ENTEROBACTIN TRANSPORT SYSTEM PERMEASE PROTEIN FEPG"/>
    <property type="match status" value="1"/>
</dbReference>
<gene>
    <name evidence="9" type="ORF">LX12_002841</name>
</gene>
<dbReference type="EMBL" id="JAMTCG010000005">
    <property type="protein sequence ID" value="MCP2161642.1"/>
    <property type="molecule type" value="Genomic_DNA"/>
</dbReference>
<feature type="transmembrane region" description="Helical" evidence="8">
    <location>
        <begin position="180"/>
        <end position="200"/>
    </location>
</feature>
<keyword evidence="5 8" id="KW-0812">Transmembrane</keyword>
<proteinExistence type="inferred from homology"/>
<protein>
    <submittedName>
        <fullName evidence="9">Iron complex transport system permease protein</fullName>
    </submittedName>
</protein>
<dbReference type="InterPro" id="IPR000522">
    <property type="entry name" value="ABC_transptr_permease_BtuC"/>
</dbReference>
<accession>A0ABT1H338</accession>
<feature type="transmembrane region" description="Helical" evidence="8">
    <location>
        <begin position="36"/>
        <end position="57"/>
    </location>
</feature>
<sequence length="364" mass="36121">MTATVVADPVTATPPVPPRRWVLRVGPVALPVRPRLLVASGVSLALVLVLLVVGLGVGDFPLGPLDVLRILFGGGTRVENVVVFDVGLPRALLAVLVGAGLGLAGALTQTVARNPLATPDILGITAGASAAAVTAIALGSGAGAWLADIGIPLAALLGGVVGAVLMYALAWRGGIEPFRLVLVGVALTWVFQAVVSYGLTRAQINDVARAQRWLVGSVSAATWSSVATLAVVLALGVVVVAGIGRGLSLLALGDDLSRGLGVRAGRVGIVALAVAVIVSAVTVAAAGPVAFVALLAPQIALRLARTPQPPPVLSGLLGAVLVSGADLLCRSVLPGGLAVGVVTAAVGGPFLVYLMIAVSRKASA</sequence>
<dbReference type="SUPFAM" id="SSF81345">
    <property type="entry name" value="ABC transporter involved in vitamin B12 uptake, BtuC"/>
    <property type="match status" value="1"/>
</dbReference>
<name>A0ABT1H338_9NOCA</name>
<evidence type="ECO:0000256" key="5">
    <source>
        <dbReference type="ARBA" id="ARBA00022692"/>
    </source>
</evidence>
<evidence type="ECO:0000313" key="10">
    <source>
        <dbReference type="Proteomes" id="UP001205740"/>
    </source>
</evidence>
<organism evidence="9 10">
    <name type="scientific">Williamsia serinedens</name>
    <dbReference type="NCBI Taxonomy" id="391736"/>
    <lineage>
        <taxon>Bacteria</taxon>
        <taxon>Bacillati</taxon>
        <taxon>Actinomycetota</taxon>
        <taxon>Actinomycetes</taxon>
        <taxon>Mycobacteriales</taxon>
        <taxon>Nocardiaceae</taxon>
        <taxon>Williamsia</taxon>
    </lineage>
</organism>
<keyword evidence="6 8" id="KW-1133">Transmembrane helix</keyword>
<evidence type="ECO:0000256" key="2">
    <source>
        <dbReference type="ARBA" id="ARBA00007935"/>
    </source>
</evidence>
<evidence type="ECO:0000256" key="1">
    <source>
        <dbReference type="ARBA" id="ARBA00004651"/>
    </source>
</evidence>
<evidence type="ECO:0000256" key="6">
    <source>
        <dbReference type="ARBA" id="ARBA00022989"/>
    </source>
</evidence>
<keyword evidence="4" id="KW-1003">Cell membrane</keyword>
<dbReference type="CDD" id="cd06550">
    <property type="entry name" value="TM_ABC_iron-siderophores_like"/>
    <property type="match status" value="1"/>
</dbReference>
<feature type="transmembrane region" description="Helical" evidence="8">
    <location>
        <begin position="91"/>
        <end position="109"/>
    </location>
</feature>
<dbReference type="PANTHER" id="PTHR30472">
    <property type="entry name" value="FERRIC ENTEROBACTIN TRANSPORT SYSTEM PERMEASE PROTEIN"/>
    <property type="match status" value="1"/>
</dbReference>
<dbReference type="InterPro" id="IPR037294">
    <property type="entry name" value="ABC_BtuC-like"/>
</dbReference>
<reference evidence="9 10" key="1">
    <citation type="submission" date="2022-06" db="EMBL/GenBank/DDBJ databases">
        <title>Genomic Encyclopedia of Archaeal and Bacterial Type Strains, Phase II (KMG-II): from individual species to whole genera.</title>
        <authorList>
            <person name="Goeker M."/>
        </authorList>
    </citation>
    <scope>NUCLEOTIDE SEQUENCE [LARGE SCALE GENOMIC DNA]</scope>
    <source>
        <strain evidence="9 10">DSM 45037</strain>
    </source>
</reference>
<feature type="transmembrane region" description="Helical" evidence="8">
    <location>
        <begin position="336"/>
        <end position="358"/>
    </location>
</feature>
<keyword evidence="3" id="KW-0813">Transport</keyword>
<comment type="caution">
    <text evidence="9">The sequence shown here is derived from an EMBL/GenBank/DDBJ whole genome shotgun (WGS) entry which is preliminary data.</text>
</comment>
<comment type="similarity">
    <text evidence="2">Belongs to the binding-protein-dependent transport system permease family. FecCD subfamily.</text>
</comment>